<organism evidence="2 3">
    <name type="scientific">Sphagnum troendelagicum</name>
    <dbReference type="NCBI Taxonomy" id="128251"/>
    <lineage>
        <taxon>Eukaryota</taxon>
        <taxon>Viridiplantae</taxon>
        <taxon>Streptophyta</taxon>
        <taxon>Embryophyta</taxon>
        <taxon>Bryophyta</taxon>
        <taxon>Sphagnophytina</taxon>
        <taxon>Sphagnopsida</taxon>
        <taxon>Sphagnales</taxon>
        <taxon>Sphagnaceae</taxon>
        <taxon>Sphagnum</taxon>
    </lineage>
</organism>
<evidence type="ECO:0000313" key="2">
    <source>
        <dbReference type="EMBL" id="CAK9209702.1"/>
    </source>
</evidence>
<feature type="transmembrane region" description="Helical" evidence="1">
    <location>
        <begin position="6"/>
        <end position="22"/>
    </location>
</feature>
<evidence type="ECO:0000313" key="3">
    <source>
        <dbReference type="Proteomes" id="UP001497512"/>
    </source>
</evidence>
<dbReference type="PANTHER" id="PTHR35548:SF1">
    <property type="entry name" value="EXPRESSED PROTEIN"/>
    <property type="match status" value="1"/>
</dbReference>
<dbReference type="Proteomes" id="UP001497512">
    <property type="component" value="Chromosome 17"/>
</dbReference>
<keyword evidence="3" id="KW-1185">Reference proteome</keyword>
<sequence length="119" mass="13274">MVEWWWGVLGTMVPALAVLQVVNHKRHKGRDSIHGSPNRSSSNEFHCERVCTSKQMLSRLGAFPKDGTPDACVTVCGLNELDACADACMRSVCSNVHNIPNWNDICIHRCQTECARLHN</sequence>
<dbReference type="InterPro" id="IPR038934">
    <property type="entry name" value="At5g64816-like"/>
</dbReference>
<accession>A0ABP0U0M1</accession>
<name>A0ABP0U0M1_9BRYO</name>
<keyword evidence="1" id="KW-0472">Membrane</keyword>
<proteinExistence type="predicted"/>
<gene>
    <name evidence="2" type="ORF">CSSPTR1EN2_LOCUS9991</name>
</gene>
<dbReference type="EMBL" id="OZ019909">
    <property type="protein sequence ID" value="CAK9209702.1"/>
    <property type="molecule type" value="Genomic_DNA"/>
</dbReference>
<reference evidence="2" key="1">
    <citation type="submission" date="2024-02" db="EMBL/GenBank/DDBJ databases">
        <authorList>
            <consortium name="ELIXIR-Norway"/>
            <consortium name="Elixir Norway"/>
        </authorList>
    </citation>
    <scope>NUCLEOTIDE SEQUENCE</scope>
</reference>
<protein>
    <submittedName>
        <fullName evidence="2">Uncharacterized protein</fullName>
    </submittedName>
</protein>
<evidence type="ECO:0000256" key="1">
    <source>
        <dbReference type="SAM" id="Phobius"/>
    </source>
</evidence>
<dbReference type="PANTHER" id="PTHR35548">
    <property type="entry name" value="EXPRESSED PROTEIN"/>
    <property type="match status" value="1"/>
</dbReference>
<keyword evidence="1" id="KW-1133">Transmembrane helix</keyword>
<keyword evidence="1" id="KW-0812">Transmembrane</keyword>